<keyword evidence="4" id="KW-0967">Endosome</keyword>
<dbReference type="GO" id="GO:0015031">
    <property type="term" value="P:protein transport"/>
    <property type="evidence" value="ECO:0007669"/>
    <property type="project" value="UniProtKB-KW"/>
</dbReference>
<dbReference type="Pfam" id="PF10240">
    <property type="entry name" value="DUF2464"/>
    <property type="match status" value="1"/>
</dbReference>
<accession>A0A2G8LP05</accession>
<dbReference type="PANTHER" id="PTHR31547">
    <property type="entry name" value="MULTIVESICULAR BODY SUBUNIT 12B"/>
    <property type="match status" value="1"/>
</dbReference>
<dbReference type="InterPro" id="IPR023340">
    <property type="entry name" value="UMA"/>
</dbReference>
<dbReference type="STRING" id="307972.A0A2G8LP05"/>
<dbReference type="OrthoDB" id="6021306at2759"/>
<dbReference type="Gene3D" id="2.100.10.50">
    <property type="match status" value="1"/>
</dbReference>
<evidence type="ECO:0000256" key="6">
    <source>
        <dbReference type="ARBA" id="ARBA00023136"/>
    </source>
</evidence>
<evidence type="ECO:0000256" key="5">
    <source>
        <dbReference type="ARBA" id="ARBA00022927"/>
    </source>
</evidence>
<dbReference type="EMBL" id="MRZV01000020">
    <property type="protein sequence ID" value="PIK61986.1"/>
    <property type="molecule type" value="Genomic_DNA"/>
</dbReference>
<evidence type="ECO:0000313" key="10">
    <source>
        <dbReference type="Proteomes" id="UP000230750"/>
    </source>
</evidence>
<dbReference type="GO" id="GO:0019075">
    <property type="term" value="P:virus maturation"/>
    <property type="evidence" value="ECO:0007669"/>
    <property type="project" value="TreeGrafter"/>
</dbReference>
<keyword evidence="10" id="KW-1185">Reference proteome</keyword>
<evidence type="ECO:0000256" key="1">
    <source>
        <dbReference type="ARBA" id="ARBA00004633"/>
    </source>
</evidence>
<dbReference type="InterPro" id="IPR023341">
    <property type="entry name" value="MABP"/>
</dbReference>
<reference evidence="9 10" key="1">
    <citation type="journal article" date="2017" name="PLoS Biol.">
        <title>The sea cucumber genome provides insights into morphological evolution and visceral regeneration.</title>
        <authorList>
            <person name="Zhang X."/>
            <person name="Sun L."/>
            <person name="Yuan J."/>
            <person name="Sun Y."/>
            <person name="Gao Y."/>
            <person name="Zhang L."/>
            <person name="Li S."/>
            <person name="Dai H."/>
            <person name="Hamel J.F."/>
            <person name="Liu C."/>
            <person name="Yu Y."/>
            <person name="Liu S."/>
            <person name="Lin W."/>
            <person name="Guo K."/>
            <person name="Jin S."/>
            <person name="Xu P."/>
            <person name="Storey K.B."/>
            <person name="Huan P."/>
            <person name="Zhang T."/>
            <person name="Zhou Y."/>
            <person name="Zhang J."/>
            <person name="Lin C."/>
            <person name="Li X."/>
            <person name="Xing L."/>
            <person name="Huo D."/>
            <person name="Sun M."/>
            <person name="Wang L."/>
            <person name="Mercier A."/>
            <person name="Li F."/>
            <person name="Yang H."/>
            <person name="Xiang J."/>
        </authorList>
    </citation>
    <scope>NUCLEOTIDE SEQUENCE [LARGE SCALE GENOMIC DNA]</scope>
    <source>
        <strain evidence="9">Shaxun</strain>
        <tissue evidence="9">Muscle</tissue>
    </source>
</reference>
<evidence type="ECO:0000259" key="8">
    <source>
        <dbReference type="PROSITE" id="PS51498"/>
    </source>
</evidence>
<evidence type="ECO:0000256" key="3">
    <source>
        <dbReference type="ARBA" id="ARBA00022448"/>
    </source>
</evidence>
<keyword evidence="3" id="KW-0813">Transport</keyword>
<evidence type="ECO:0000313" key="9">
    <source>
        <dbReference type="EMBL" id="PIK61986.1"/>
    </source>
</evidence>
<comment type="caution">
    <text evidence="9">The sequence shown here is derived from an EMBL/GenBank/DDBJ whole genome shotgun (WGS) entry which is preliminary data.</text>
</comment>
<keyword evidence="5" id="KW-0653">Protein transport</keyword>
<evidence type="ECO:0000256" key="2">
    <source>
        <dbReference type="ARBA" id="ARBA00010432"/>
    </source>
</evidence>
<dbReference type="GO" id="GO:0046755">
    <property type="term" value="P:viral budding"/>
    <property type="evidence" value="ECO:0007669"/>
    <property type="project" value="TreeGrafter"/>
</dbReference>
<feature type="domain" description="UMA" evidence="7">
    <location>
        <begin position="211"/>
        <end position="259"/>
    </location>
</feature>
<dbReference type="Proteomes" id="UP000230750">
    <property type="component" value="Unassembled WGS sequence"/>
</dbReference>
<dbReference type="GO" id="GO:0000813">
    <property type="term" value="C:ESCRT I complex"/>
    <property type="evidence" value="ECO:0007669"/>
    <property type="project" value="InterPro"/>
</dbReference>
<name>A0A2G8LP05_STIJA</name>
<comment type="subcellular location">
    <subcellularLocation>
        <location evidence="1">Late endosome membrane</location>
        <topology evidence="1">Peripheral membrane protein</topology>
    </subcellularLocation>
</comment>
<dbReference type="AlphaFoldDB" id="A0A2G8LP05"/>
<dbReference type="PROSITE" id="PS51497">
    <property type="entry name" value="UMA"/>
    <property type="match status" value="1"/>
</dbReference>
<dbReference type="InterPro" id="IPR040297">
    <property type="entry name" value="MVB12B"/>
</dbReference>
<keyword evidence="6" id="KW-0472">Membrane</keyword>
<organism evidence="9 10">
    <name type="scientific">Stichopus japonicus</name>
    <name type="common">Sea cucumber</name>
    <dbReference type="NCBI Taxonomy" id="307972"/>
    <lineage>
        <taxon>Eukaryota</taxon>
        <taxon>Metazoa</taxon>
        <taxon>Echinodermata</taxon>
        <taxon>Eleutherozoa</taxon>
        <taxon>Echinozoa</taxon>
        <taxon>Holothuroidea</taxon>
        <taxon>Aspidochirotacea</taxon>
        <taxon>Aspidochirotida</taxon>
        <taxon>Stichopodidae</taxon>
        <taxon>Apostichopus</taxon>
    </lineage>
</organism>
<dbReference type="GO" id="GO:0042058">
    <property type="term" value="P:regulation of epidermal growth factor receptor signaling pathway"/>
    <property type="evidence" value="ECO:0007669"/>
    <property type="project" value="TreeGrafter"/>
</dbReference>
<gene>
    <name evidence="9" type="ORF">BSL78_00997</name>
</gene>
<protein>
    <submittedName>
        <fullName evidence="9">Putative multivesicular body subunit 12B</fullName>
    </submittedName>
</protein>
<evidence type="ECO:0000259" key="7">
    <source>
        <dbReference type="PROSITE" id="PS51497"/>
    </source>
</evidence>
<dbReference type="PROSITE" id="PS51498">
    <property type="entry name" value="MABP"/>
    <property type="match status" value="1"/>
</dbReference>
<dbReference type="PANTHER" id="PTHR31547:SF1">
    <property type="entry name" value="MULTIVESICULAR BODY SUBUNIT 12B"/>
    <property type="match status" value="1"/>
</dbReference>
<feature type="domain" description="MABP" evidence="8">
    <location>
        <begin position="1"/>
        <end position="162"/>
    </location>
</feature>
<proteinExistence type="inferred from homology"/>
<evidence type="ECO:0000256" key="4">
    <source>
        <dbReference type="ARBA" id="ARBA00022753"/>
    </source>
</evidence>
<dbReference type="GO" id="GO:0031902">
    <property type="term" value="C:late endosome membrane"/>
    <property type="evidence" value="ECO:0007669"/>
    <property type="project" value="UniProtKB-SubCell"/>
</dbReference>
<dbReference type="InterPro" id="IPR018798">
    <property type="entry name" value="MVB12A/B"/>
</dbReference>
<comment type="similarity">
    <text evidence="2">Belongs to the MVB12 family.</text>
</comment>
<sequence>MVDNVLGCNHKCLCRGRQNNVPSGYEVISSTTDNGDADLWKDKKMRKKITRYLAFTRERSMGGEDKVLADITVSKEDQLTPAGYTCIPHTHYSKEAVLKKKSLIIRLVNRSLTNEAITDIYLTSGKSRSKPVESTARAWEIKDLSLYVRYGPILQTPVNNVPKVADLPYQYPARSSNLNEHLPAPLPRKAADITRQGTFRSPEQVAHMSGLDDVPFQLNPILLALATPDTISVPALQLKTREEILRAYQYDFSTENLVKRQAEYTS</sequence>